<evidence type="ECO:0000313" key="2">
    <source>
        <dbReference type="EMBL" id="PWF25801.1"/>
    </source>
</evidence>
<evidence type="ECO:0000256" key="1">
    <source>
        <dbReference type="SAM" id="Phobius"/>
    </source>
</evidence>
<keyword evidence="3" id="KW-1185">Reference proteome</keyword>
<organism evidence="2 3">
    <name type="scientific">Ancrocorticia populi</name>
    <dbReference type="NCBI Taxonomy" id="2175228"/>
    <lineage>
        <taxon>Bacteria</taxon>
        <taxon>Bacillati</taxon>
        <taxon>Actinomycetota</taxon>
        <taxon>Actinomycetes</taxon>
        <taxon>Actinomycetales</taxon>
        <taxon>Actinomycetaceae</taxon>
        <taxon>Ancrocorticia</taxon>
    </lineage>
</organism>
<protein>
    <submittedName>
        <fullName evidence="2">Uncharacterized protein</fullName>
    </submittedName>
</protein>
<dbReference type="Proteomes" id="UP000245283">
    <property type="component" value="Unassembled WGS sequence"/>
</dbReference>
<sequence>MSVQPLVAVESPLRLVHEEEVKLQPLRIVRLEERPKPRSGFDIAFNVAAAVVIGMALLVLGMVLATVSAPDAGSVAAGLTDQVAPLADVFGGGLA</sequence>
<accession>A0A2V1K3Z4</accession>
<dbReference type="AlphaFoldDB" id="A0A2V1K3Z4"/>
<keyword evidence="1" id="KW-0472">Membrane</keyword>
<dbReference type="RefSeq" id="WP_109094290.1">
    <property type="nucleotide sequence ID" value="NZ_CAMELQ010000003.1"/>
</dbReference>
<proteinExistence type="predicted"/>
<comment type="caution">
    <text evidence="2">The sequence shown here is derived from an EMBL/GenBank/DDBJ whole genome shotgun (WGS) entry which is preliminary data.</text>
</comment>
<reference evidence="3" key="1">
    <citation type="submission" date="2018-05" db="EMBL/GenBank/DDBJ databases">
        <authorList>
            <person name="Li Y."/>
        </authorList>
    </citation>
    <scope>NUCLEOTIDE SEQUENCE [LARGE SCALE GENOMIC DNA]</scope>
    <source>
        <strain evidence="3">sk1b4</strain>
    </source>
</reference>
<gene>
    <name evidence="2" type="ORF">DD236_10215</name>
</gene>
<keyword evidence="1" id="KW-0812">Transmembrane</keyword>
<feature type="transmembrane region" description="Helical" evidence="1">
    <location>
        <begin position="43"/>
        <end position="65"/>
    </location>
</feature>
<name>A0A2V1K3Z4_9ACTO</name>
<evidence type="ECO:0000313" key="3">
    <source>
        <dbReference type="Proteomes" id="UP000245283"/>
    </source>
</evidence>
<dbReference type="EMBL" id="QETB01000005">
    <property type="protein sequence ID" value="PWF25801.1"/>
    <property type="molecule type" value="Genomic_DNA"/>
</dbReference>
<keyword evidence="1" id="KW-1133">Transmembrane helix</keyword>